<dbReference type="SUPFAM" id="SSF56935">
    <property type="entry name" value="Porins"/>
    <property type="match status" value="1"/>
</dbReference>
<dbReference type="InterPro" id="IPR013784">
    <property type="entry name" value="Carb-bd-like_fold"/>
</dbReference>
<evidence type="ECO:0000256" key="6">
    <source>
        <dbReference type="ARBA" id="ARBA00022692"/>
    </source>
</evidence>
<keyword evidence="5" id="KW-0410">Iron transport</keyword>
<evidence type="ECO:0000256" key="5">
    <source>
        <dbReference type="ARBA" id="ARBA00022496"/>
    </source>
</evidence>
<dbReference type="InterPro" id="IPR012910">
    <property type="entry name" value="Plug_dom"/>
</dbReference>
<dbReference type="PANTHER" id="PTHR32552:SF68">
    <property type="entry name" value="FERRICHROME OUTER MEMBRANE TRANSPORTER_PHAGE RECEPTOR"/>
    <property type="match status" value="1"/>
</dbReference>
<keyword evidence="13 14" id="KW-0998">Cell outer membrane</keyword>
<dbReference type="PANTHER" id="PTHR32552">
    <property type="entry name" value="FERRICHROME IRON RECEPTOR-RELATED"/>
    <property type="match status" value="1"/>
</dbReference>
<dbReference type="Gene3D" id="2.40.170.20">
    <property type="entry name" value="TonB-dependent receptor, beta-barrel domain"/>
    <property type="match status" value="1"/>
</dbReference>
<feature type="domain" description="TonB-dependent receptor plug" evidence="17">
    <location>
        <begin position="141"/>
        <end position="235"/>
    </location>
</feature>
<keyword evidence="9" id="KW-0406">Ion transport</keyword>
<dbReference type="GO" id="GO:0015891">
    <property type="term" value="P:siderophore transport"/>
    <property type="evidence" value="ECO:0007669"/>
    <property type="project" value="InterPro"/>
</dbReference>
<dbReference type="Gene3D" id="2.170.130.10">
    <property type="entry name" value="TonB-dependent receptor, plug domain"/>
    <property type="match status" value="1"/>
</dbReference>
<accession>A0A5M9H2U5</accession>
<evidence type="ECO:0000259" key="16">
    <source>
        <dbReference type="Pfam" id="PF00593"/>
    </source>
</evidence>
<keyword evidence="7" id="KW-0732">Signal</keyword>
<evidence type="ECO:0000256" key="10">
    <source>
        <dbReference type="ARBA" id="ARBA00023077"/>
    </source>
</evidence>
<dbReference type="CDD" id="cd01347">
    <property type="entry name" value="ligand_gated_channel"/>
    <property type="match status" value="1"/>
</dbReference>
<protein>
    <submittedName>
        <fullName evidence="18">TonB-dependent receptor</fullName>
    </submittedName>
</protein>
<dbReference type="Proteomes" id="UP000322918">
    <property type="component" value="Unassembled WGS sequence"/>
</dbReference>
<dbReference type="InterPro" id="IPR039426">
    <property type="entry name" value="TonB-dep_rcpt-like"/>
</dbReference>
<name>A0A5M9H2U5_9SPHI</name>
<reference evidence="18 19" key="1">
    <citation type="submission" date="2019-09" db="EMBL/GenBank/DDBJ databases">
        <title>Pararcticibacter amylolyticus gen. nov., sp. nov., isolated from a rottenly hemp rope, and reclassification of Pedobacter tournemirensis as Pararcticibacter tournemirensis comb. nov.</title>
        <authorList>
            <person name="Cai Y."/>
        </authorList>
    </citation>
    <scope>NUCLEOTIDE SEQUENCE [LARGE SCALE GENOMIC DNA]</scope>
    <source>
        <strain evidence="18 19">TF5-37.2-LB10</strain>
    </source>
</reference>
<dbReference type="NCBIfam" id="TIGR01783">
    <property type="entry name" value="TonB-siderophor"/>
    <property type="match status" value="1"/>
</dbReference>
<dbReference type="Pfam" id="PF13715">
    <property type="entry name" value="CarbopepD_reg_2"/>
    <property type="match status" value="1"/>
</dbReference>
<dbReference type="PROSITE" id="PS52016">
    <property type="entry name" value="TONB_DEPENDENT_REC_3"/>
    <property type="match status" value="1"/>
</dbReference>
<dbReference type="Pfam" id="PF07715">
    <property type="entry name" value="Plug"/>
    <property type="match status" value="1"/>
</dbReference>
<gene>
    <name evidence="18" type="ORF">F1649_16375</name>
</gene>
<evidence type="ECO:0000256" key="9">
    <source>
        <dbReference type="ARBA" id="ARBA00023065"/>
    </source>
</evidence>
<dbReference type="Gene3D" id="2.60.40.1120">
    <property type="entry name" value="Carboxypeptidase-like, regulatory domain"/>
    <property type="match status" value="1"/>
</dbReference>
<organism evidence="18 19">
    <name type="scientific">Arcticibacter tournemirensis</name>
    <dbReference type="NCBI Taxonomy" id="699437"/>
    <lineage>
        <taxon>Bacteria</taxon>
        <taxon>Pseudomonadati</taxon>
        <taxon>Bacteroidota</taxon>
        <taxon>Sphingobacteriia</taxon>
        <taxon>Sphingobacteriales</taxon>
        <taxon>Sphingobacteriaceae</taxon>
        <taxon>Arcticibacter</taxon>
    </lineage>
</organism>
<evidence type="ECO:0000256" key="4">
    <source>
        <dbReference type="ARBA" id="ARBA00022452"/>
    </source>
</evidence>
<dbReference type="Pfam" id="PF00593">
    <property type="entry name" value="TonB_dep_Rec_b-barrel"/>
    <property type="match status" value="1"/>
</dbReference>
<dbReference type="InterPro" id="IPR036942">
    <property type="entry name" value="Beta-barrel_TonB_sf"/>
</dbReference>
<feature type="domain" description="TonB-dependent receptor-like beta-barrel" evidence="16">
    <location>
        <begin position="332"/>
        <end position="768"/>
    </location>
</feature>
<dbReference type="OrthoDB" id="9775095at2"/>
<keyword evidence="19" id="KW-1185">Reference proteome</keyword>
<dbReference type="GO" id="GO:0030246">
    <property type="term" value="F:carbohydrate binding"/>
    <property type="evidence" value="ECO:0007669"/>
    <property type="project" value="InterPro"/>
</dbReference>
<keyword evidence="11 14" id="KW-0472">Membrane</keyword>
<evidence type="ECO:0000256" key="11">
    <source>
        <dbReference type="ARBA" id="ARBA00023136"/>
    </source>
</evidence>
<sequence>MIRPTLTKSYLTVLLMLITISLSYSQSTTGTIAGKVRTSDGAPAELVTVLIKGVASTTTNKNGEFTLKNIPSGKHTLTARLIGVKPVSRETVIRAGETIDVELVLAASDEQLQEVVVSGSRTNKFAVKESQYVSKMPLKNLENPQVYSVVSSELIKEQVITTFDDALKNAPGVDKLWSSTGRAGDGAGYFSLRGFAVQPTLINGLPGLTNGALDVANIERIEVIKGPSGTLFGSSVISYGGLINTVTKKPFDTFSAEVNYTAGSFGLNRAAIDLNSPLDAEKKLLFRVNAAWHDENSFQDAGLKRNRYIAPSLTYRMNDRLSFEVNAEFLSTKNTNAAMLFFNRAAPLLWTNLDQVGYNPENSFTSNDLTIKNPITTFQGQINYKISDHWTSQTLVSAGSAKSDGYYSYLYERGRESTSTDQIFDRYINRQDAETHTTDIQQNFIGDFNIGQLRNRLVVGLDYFNRRSKDNSSAWVADGAITTDGNDTGNLTPEGVDALIAAADAAVPSDGRQQVFSAYASDVINFTPQLSAMLSLRIDRFKNGGETVSEDNKYEQTAWSPKFGLVYQPVLDKLSLFANYLNGFANVAPVTSGGVVTVFDPEQANQWEVGIKTNLMDGKITGTLSYYDIRVTDKVRQIAMNEYVQDGENYSRGISFDFITNPIEGLNILAGYNYNNSKITQTGVNDYAGRRPEEAGPKHTANAWVSYKFLKGAIKGFGLGFGGNYAGENPILNRATTGTFTLPSYTVLNASASYGFRKWNLIFKLDNLTDKEYYKGWSTIEPMRPRSFAVNLGYKF</sequence>
<dbReference type="InterPro" id="IPR000531">
    <property type="entry name" value="Beta-barrel_TonB"/>
</dbReference>
<dbReference type="GO" id="GO:0015344">
    <property type="term" value="F:siderophore uptake transmembrane transporter activity"/>
    <property type="evidence" value="ECO:0007669"/>
    <property type="project" value="TreeGrafter"/>
</dbReference>
<evidence type="ECO:0000256" key="13">
    <source>
        <dbReference type="ARBA" id="ARBA00023237"/>
    </source>
</evidence>
<evidence type="ECO:0000256" key="7">
    <source>
        <dbReference type="ARBA" id="ARBA00022729"/>
    </source>
</evidence>
<dbReference type="AlphaFoldDB" id="A0A5M9H2U5"/>
<keyword evidence="3 14" id="KW-0813">Transport</keyword>
<dbReference type="SUPFAM" id="SSF49452">
    <property type="entry name" value="Starch-binding domain-like"/>
    <property type="match status" value="1"/>
</dbReference>
<dbReference type="GO" id="GO:0009279">
    <property type="term" value="C:cell outer membrane"/>
    <property type="evidence" value="ECO:0007669"/>
    <property type="project" value="UniProtKB-SubCell"/>
</dbReference>
<dbReference type="GO" id="GO:0038023">
    <property type="term" value="F:signaling receptor activity"/>
    <property type="evidence" value="ECO:0007669"/>
    <property type="project" value="InterPro"/>
</dbReference>
<evidence type="ECO:0000256" key="3">
    <source>
        <dbReference type="ARBA" id="ARBA00022448"/>
    </source>
</evidence>
<evidence type="ECO:0000259" key="17">
    <source>
        <dbReference type="Pfam" id="PF07715"/>
    </source>
</evidence>
<keyword evidence="6 14" id="KW-0812">Transmembrane</keyword>
<evidence type="ECO:0000256" key="15">
    <source>
        <dbReference type="RuleBase" id="RU003357"/>
    </source>
</evidence>
<dbReference type="EMBL" id="VWNE01000028">
    <property type="protein sequence ID" value="KAA8479707.1"/>
    <property type="molecule type" value="Genomic_DNA"/>
</dbReference>
<keyword evidence="4 14" id="KW-1134">Transmembrane beta strand</keyword>
<proteinExistence type="inferred from homology"/>
<comment type="subcellular location">
    <subcellularLocation>
        <location evidence="1 14">Cell outer membrane</location>
        <topology evidence="1 14">Multi-pass membrane protein</topology>
    </subcellularLocation>
</comment>
<evidence type="ECO:0000256" key="2">
    <source>
        <dbReference type="ARBA" id="ARBA00009810"/>
    </source>
</evidence>
<evidence type="ECO:0000256" key="12">
    <source>
        <dbReference type="ARBA" id="ARBA00023170"/>
    </source>
</evidence>
<evidence type="ECO:0000256" key="8">
    <source>
        <dbReference type="ARBA" id="ARBA00023004"/>
    </source>
</evidence>
<comment type="similarity">
    <text evidence="2 14 15">Belongs to the TonB-dependent receptor family.</text>
</comment>
<evidence type="ECO:0000313" key="18">
    <source>
        <dbReference type="EMBL" id="KAA8479707.1"/>
    </source>
</evidence>
<dbReference type="InterPro" id="IPR037066">
    <property type="entry name" value="Plug_dom_sf"/>
</dbReference>
<keyword evidence="12 18" id="KW-0675">Receptor</keyword>
<evidence type="ECO:0000256" key="14">
    <source>
        <dbReference type="PROSITE-ProRule" id="PRU01360"/>
    </source>
</evidence>
<evidence type="ECO:0000313" key="19">
    <source>
        <dbReference type="Proteomes" id="UP000322918"/>
    </source>
</evidence>
<comment type="caution">
    <text evidence="18">The sequence shown here is derived from an EMBL/GenBank/DDBJ whole genome shotgun (WGS) entry which is preliminary data.</text>
</comment>
<evidence type="ECO:0000256" key="1">
    <source>
        <dbReference type="ARBA" id="ARBA00004571"/>
    </source>
</evidence>
<keyword evidence="8" id="KW-0408">Iron</keyword>
<dbReference type="InterPro" id="IPR010105">
    <property type="entry name" value="TonB_sidphr_rcpt"/>
</dbReference>
<keyword evidence="10 15" id="KW-0798">TonB box</keyword>